<evidence type="ECO:0000313" key="2">
    <source>
        <dbReference type="EMBL" id="KAF7466219.1"/>
    </source>
</evidence>
<gene>
    <name evidence="2" type="ORF">GHT09_002769</name>
    <name evidence="3" type="ORF">MONAX_5E040021</name>
</gene>
<feature type="compositionally biased region" description="Basic and acidic residues" evidence="1">
    <location>
        <begin position="270"/>
        <end position="281"/>
    </location>
</feature>
<name>A0A5E4AFA4_MARMO</name>
<dbReference type="Pfam" id="PF14769">
    <property type="entry name" value="CLAMP"/>
    <property type="match status" value="2"/>
</dbReference>
<accession>A0A5E4AFA4</accession>
<sequence>MCTNHKYCFPFSCDRKFLDIHSMHRLEKTANIEEMREVLAELLKIGCPEQNLQDAITLDLYSHALIFCRQQGFSLEQTSVACALLQDLHKACAATPLGNVEECYRYFTSVLFCHGVRTCGLSLNLDSLRAWASGGCQCSNSQSSPQRPPFSIDLFKEEQLLALADYVVNTYFRHFKLYKYVFTPQVRLDLSLTYMGLQPPKPWPKEKEGEEAEEQALTPQEEELEIVAQPEQEPSQVCVLRTYIKTQLNKELGQLQQLVEERLKASEERLSTKLSALERPHQLPPSKNKNKTK</sequence>
<dbReference type="PANTHER" id="PTHR28457">
    <property type="entry name" value="COILED-COIL DOMAIN-CONTAINING PROTEIN 189"/>
    <property type="match status" value="1"/>
</dbReference>
<dbReference type="AlphaFoldDB" id="A0A5E4AFA4"/>
<dbReference type="InterPro" id="IPR032727">
    <property type="entry name" value="CLAMP"/>
</dbReference>
<dbReference type="Proteomes" id="UP000662637">
    <property type="component" value="Unassembled WGS sequence"/>
</dbReference>
<feature type="region of interest" description="Disordered" evidence="1">
    <location>
        <begin position="270"/>
        <end position="293"/>
    </location>
</feature>
<dbReference type="EMBL" id="WJEC01007857">
    <property type="protein sequence ID" value="KAF7466219.1"/>
    <property type="molecule type" value="Genomic_DNA"/>
</dbReference>
<keyword evidence="4" id="KW-1185">Reference proteome</keyword>
<dbReference type="EMBL" id="CABDUW010000051">
    <property type="protein sequence ID" value="VTJ55546.1"/>
    <property type="molecule type" value="Genomic_DNA"/>
</dbReference>
<dbReference type="Proteomes" id="UP000335636">
    <property type="component" value="Unassembled WGS sequence"/>
</dbReference>
<reference evidence="3 4" key="1">
    <citation type="submission" date="2019-04" db="EMBL/GenBank/DDBJ databases">
        <authorList>
            <person name="Alioto T."/>
            <person name="Alioto T."/>
        </authorList>
    </citation>
    <scope>NUCLEOTIDE SEQUENCE [LARGE SCALE GENOMIC DNA]</scope>
</reference>
<evidence type="ECO:0000256" key="1">
    <source>
        <dbReference type="SAM" id="MobiDB-lite"/>
    </source>
</evidence>
<organism evidence="3 4">
    <name type="scientific">Marmota monax</name>
    <name type="common">Woodchuck</name>
    <dbReference type="NCBI Taxonomy" id="9995"/>
    <lineage>
        <taxon>Eukaryota</taxon>
        <taxon>Metazoa</taxon>
        <taxon>Chordata</taxon>
        <taxon>Craniata</taxon>
        <taxon>Vertebrata</taxon>
        <taxon>Euteleostomi</taxon>
        <taxon>Mammalia</taxon>
        <taxon>Eutheria</taxon>
        <taxon>Euarchontoglires</taxon>
        <taxon>Glires</taxon>
        <taxon>Rodentia</taxon>
        <taxon>Sciuromorpha</taxon>
        <taxon>Sciuridae</taxon>
        <taxon>Xerinae</taxon>
        <taxon>Marmotini</taxon>
        <taxon>Marmota</taxon>
    </lineage>
</organism>
<evidence type="ECO:0008006" key="5">
    <source>
        <dbReference type="Google" id="ProtNLM"/>
    </source>
</evidence>
<protein>
    <recommendedName>
        <fullName evidence="5">Coiled-coil domain-containing protein 189</fullName>
    </recommendedName>
</protein>
<evidence type="ECO:0000313" key="3">
    <source>
        <dbReference type="EMBL" id="VTJ55546.1"/>
    </source>
</evidence>
<dbReference type="PANTHER" id="PTHR28457:SF1">
    <property type="entry name" value="CILIA- AND FLAGELLA-ASSOCIATED PROTEIN 119"/>
    <property type="match status" value="1"/>
</dbReference>
<proteinExistence type="predicted"/>
<reference evidence="2" key="2">
    <citation type="submission" date="2020-08" db="EMBL/GenBank/DDBJ databases">
        <authorList>
            <person name="Shumante A."/>
            <person name="Zimin A.V."/>
            <person name="Puiu D."/>
            <person name="Salzberg S.L."/>
        </authorList>
    </citation>
    <scope>NUCLEOTIDE SEQUENCE</scope>
    <source>
        <strain evidence="2">WC2-LM</strain>
        <tissue evidence="2">Liver</tissue>
    </source>
</reference>
<evidence type="ECO:0000313" key="4">
    <source>
        <dbReference type="Proteomes" id="UP000335636"/>
    </source>
</evidence>